<dbReference type="AlphaFoldDB" id="A0A917EQS9"/>
<protein>
    <submittedName>
        <fullName evidence="2">Enoyl-CoA hydratase</fullName>
    </submittedName>
</protein>
<dbReference type="InterPro" id="IPR029045">
    <property type="entry name" value="ClpP/crotonase-like_dom_sf"/>
</dbReference>
<evidence type="ECO:0000256" key="1">
    <source>
        <dbReference type="ARBA" id="ARBA00005254"/>
    </source>
</evidence>
<dbReference type="Gene3D" id="1.10.12.10">
    <property type="entry name" value="Lyase 2-enoyl-coa Hydratase, Chain A, domain 2"/>
    <property type="match status" value="1"/>
</dbReference>
<dbReference type="SUPFAM" id="SSF52096">
    <property type="entry name" value="ClpP/crotonase"/>
    <property type="match status" value="1"/>
</dbReference>
<evidence type="ECO:0000313" key="3">
    <source>
        <dbReference type="Proteomes" id="UP000605259"/>
    </source>
</evidence>
<keyword evidence="3" id="KW-1185">Reference proteome</keyword>
<dbReference type="PANTHER" id="PTHR43459">
    <property type="entry name" value="ENOYL-COA HYDRATASE"/>
    <property type="match status" value="1"/>
</dbReference>
<reference evidence="2" key="2">
    <citation type="submission" date="2020-09" db="EMBL/GenBank/DDBJ databases">
        <authorList>
            <person name="Sun Q."/>
            <person name="Zhou Y."/>
        </authorList>
    </citation>
    <scope>NUCLEOTIDE SEQUENCE</scope>
    <source>
        <strain evidence="2">CGMCC 1.12698</strain>
    </source>
</reference>
<dbReference type="RefSeq" id="WP_188388527.1">
    <property type="nucleotide sequence ID" value="NZ_BMFK01000001.1"/>
</dbReference>
<gene>
    <name evidence="2" type="primary">crt</name>
    <name evidence="2" type="ORF">GCM10007140_23540</name>
</gene>
<dbReference type="InterPro" id="IPR014748">
    <property type="entry name" value="Enoyl-CoA_hydra_C"/>
</dbReference>
<dbReference type="EMBL" id="BMFK01000001">
    <property type="protein sequence ID" value="GGE72920.1"/>
    <property type="molecule type" value="Genomic_DNA"/>
</dbReference>
<dbReference type="InterPro" id="IPR001753">
    <property type="entry name" value="Enoyl-CoA_hydra/iso"/>
</dbReference>
<dbReference type="Pfam" id="PF00378">
    <property type="entry name" value="ECH_1"/>
    <property type="match status" value="1"/>
</dbReference>
<comment type="similarity">
    <text evidence="1">Belongs to the enoyl-CoA hydratase/isomerase family.</text>
</comment>
<sequence length="262" mass="28640">MKASSMTDSVLVSYEGRIATIMLNRPDVLNALDIDTLKALTEKLKEVRNSDCDVVVLCGNGRGFCAGGDIKGMLANEDNSFLIPVMDTISELVTTLYTLPKIVISAIHGPAAGLGLSIALAGDYIIGDASAVLAMNFIGIGLIPDGGGHFFMERRVGEAKATQLIWSGKKLTAQEAMKFGLLDQVIEEDFQEKVKEKADMFLRMPTVAMIETKQIYTSSKVEALRNILKLEKEGQQKMRETADHREGVRAFLEKRPPAFQGK</sequence>
<dbReference type="GO" id="GO:0003824">
    <property type="term" value="F:catalytic activity"/>
    <property type="evidence" value="ECO:0007669"/>
    <property type="project" value="UniProtKB-ARBA"/>
</dbReference>
<comment type="caution">
    <text evidence="2">The sequence shown here is derived from an EMBL/GenBank/DDBJ whole genome shotgun (WGS) entry which is preliminary data.</text>
</comment>
<name>A0A917EQS9_9BACI</name>
<dbReference type="PANTHER" id="PTHR43459:SF1">
    <property type="entry name" value="EG:BACN32G11.4 PROTEIN"/>
    <property type="match status" value="1"/>
</dbReference>
<dbReference type="CDD" id="cd06558">
    <property type="entry name" value="crotonase-like"/>
    <property type="match status" value="1"/>
</dbReference>
<evidence type="ECO:0000313" key="2">
    <source>
        <dbReference type="EMBL" id="GGE72920.1"/>
    </source>
</evidence>
<proteinExistence type="inferred from homology"/>
<dbReference type="NCBIfam" id="NF005804">
    <property type="entry name" value="PRK07659.1"/>
    <property type="match status" value="1"/>
</dbReference>
<accession>A0A917EQS9</accession>
<reference evidence="2" key="1">
    <citation type="journal article" date="2014" name="Int. J. Syst. Evol. Microbiol.">
        <title>Complete genome sequence of Corynebacterium casei LMG S-19264T (=DSM 44701T), isolated from a smear-ripened cheese.</title>
        <authorList>
            <consortium name="US DOE Joint Genome Institute (JGI-PGF)"/>
            <person name="Walter F."/>
            <person name="Albersmeier A."/>
            <person name="Kalinowski J."/>
            <person name="Ruckert C."/>
        </authorList>
    </citation>
    <scope>NUCLEOTIDE SEQUENCE</scope>
    <source>
        <strain evidence="2">CGMCC 1.12698</strain>
    </source>
</reference>
<dbReference type="Proteomes" id="UP000605259">
    <property type="component" value="Unassembled WGS sequence"/>
</dbReference>
<organism evidence="2 3">
    <name type="scientific">Priestia taiwanensis</name>
    <dbReference type="NCBI Taxonomy" id="1347902"/>
    <lineage>
        <taxon>Bacteria</taxon>
        <taxon>Bacillati</taxon>
        <taxon>Bacillota</taxon>
        <taxon>Bacilli</taxon>
        <taxon>Bacillales</taxon>
        <taxon>Bacillaceae</taxon>
        <taxon>Priestia</taxon>
    </lineage>
</organism>
<dbReference type="Gene3D" id="3.90.226.10">
    <property type="entry name" value="2-enoyl-CoA Hydratase, Chain A, domain 1"/>
    <property type="match status" value="1"/>
</dbReference>